<reference evidence="7" key="1">
    <citation type="submission" date="2017-01" db="EMBL/GenBank/DDBJ databases">
        <authorList>
            <person name="Varghese N."/>
            <person name="Submissions S."/>
        </authorList>
    </citation>
    <scope>NUCLEOTIDE SEQUENCE [LARGE SCALE GENOMIC DNA]</scope>
    <source>
        <strain evidence="7">DSM 18714</strain>
    </source>
</reference>
<gene>
    <name evidence="6" type="ORF">SAMN05421795_101348</name>
</gene>
<accession>A0A1N7JUL3</accession>
<evidence type="ECO:0000256" key="4">
    <source>
        <dbReference type="ARBA" id="ARBA00023136"/>
    </source>
</evidence>
<feature type="transmembrane region" description="Helical" evidence="5">
    <location>
        <begin position="200"/>
        <end position="220"/>
    </location>
</feature>
<feature type="transmembrane region" description="Helical" evidence="5">
    <location>
        <begin position="170"/>
        <end position="188"/>
    </location>
</feature>
<evidence type="ECO:0000313" key="6">
    <source>
        <dbReference type="EMBL" id="SIS53015.1"/>
    </source>
</evidence>
<evidence type="ECO:0000256" key="5">
    <source>
        <dbReference type="SAM" id="Phobius"/>
    </source>
</evidence>
<dbReference type="InterPro" id="IPR004254">
    <property type="entry name" value="AdipoR/HlyIII-related"/>
</dbReference>
<dbReference type="Proteomes" id="UP000186098">
    <property type="component" value="Unassembled WGS sequence"/>
</dbReference>
<feature type="transmembrane region" description="Helical" evidence="5">
    <location>
        <begin position="53"/>
        <end position="77"/>
    </location>
</feature>
<dbReference type="Pfam" id="PF03006">
    <property type="entry name" value="HlyIII"/>
    <property type="match status" value="1"/>
</dbReference>
<name>A0A1N7JUL3_9RHOB</name>
<feature type="transmembrane region" description="Helical" evidence="5">
    <location>
        <begin position="20"/>
        <end position="47"/>
    </location>
</feature>
<sequence>MSLPADHPRLKKRPFTAPELLADGIVHAVALIAGLLAFSILLAQVLWRQETDLFVALVIYAAGYFLMFGFSLAYNMIPPSPLKWVVRRFDHSSIFVMIAGTYTALVVHFESRVWVLVLLAIVWSGAALGAAVKIALPGKFDRLSILAYIALGAVGLAAIGPAMHALPSPSLILVGLGGLTYVAGVFFYRWHSLHFHNALWHLFVAVAAGLHFAAVSVAAAV</sequence>
<keyword evidence="4 5" id="KW-0472">Membrane</keyword>
<evidence type="ECO:0000313" key="7">
    <source>
        <dbReference type="Proteomes" id="UP000186098"/>
    </source>
</evidence>
<protein>
    <submittedName>
        <fullName evidence="6">Hemolysin III</fullName>
    </submittedName>
</protein>
<dbReference type="AlphaFoldDB" id="A0A1N7JUL3"/>
<evidence type="ECO:0000256" key="1">
    <source>
        <dbReference type="ARBA" id="ARBA00004141"/>
    </source>
</evidence>
<dbReference type="PANTHER" id="PTHR20855">
    <property type="entry name" value="ADIPOR/PROGESTIN RECEPTOR-RELATED"/>
    <property type="match status" value="1"/>
</dbReference>
<proteinExistence type="predicted"/>
<evidence type="ECO:0000256" key="2">
    <source>
        <dbReference type="ARBA" id="ARBA00022692"/>
    </source>
</evidence>
<dbReference type="STRING" id="407234.SAMN05421795_101348"/>
<organism evidence="6 7">
    <name type="scientific">Phaeovulum vinaykumarii</name>
    <dbReference type="NCBI Taxonomy" id="407234"/>
    <lineage>
        <taxon>Bacteria</taxon>
        <taxon>Pseudomonadati</taxon>
        <taxon>Pseudomonadota</taxon>
        <taxon>Alphaproteobacteria</taxon>
        <taxon>Rhodobacterales</taxon>
        <taxon>Paracoccaceae</taxon>
        <taxon>Phaeovulum</taxon>
    </lineage>
</organism>
<dbReference type="PANTHER" id="PTHR20855:SF3">
    <property type="entry name" value="LD03007P"/>
    <property type="match status" value="1"/>
</dbReference>
<feature type="transmembrane region" description="Helical" evidence="5">
    <location>
        <begin position="143"/>
        <end position="164"/>
    </location>
</feature>
<dbReference type="GO" id="GO:0016020">
    <property type="term" value="C:membrane"/>
    <property type="evidence" value="ECO:0007669"/>
    <property type="project" value="UniProtKB-SubCell"/>
</dbReference>
<keyword evidence="7" id="KW-1185">Reference proteome</keyword>
<feature type="transmembrane region" description="Helical" evidence="5">
    <location>
        <begin position="113"/>
        <end position="136"/>
    </location>
</feature>
<keyword evidence="3 5" id="KW-1133">Transmembrane helix</keyword>
<keyword evidence="2 5" id="KW-0812">Transmembrane</keyword>
<dbReference type="EMBL" id="FTOM01000001">
    <property type="protein sequence ID" value="SIS53015.1"/>
    <property type="molecule type" value="Genomic_DNA"/>
</dbReference>
<comment type="subcellular location">
    <subcellularLocation>
        <location evidence="1">Membrane</location>
        <topology evidence="1">Multi-pass membrane protein</topology>
    </subcellularLocation>
</comment>
<evidence type="ECO:0000256" key="3">
    <source>
        <dbReference type="ARBA" id="ARBA00022989"/>
    </source>
</evidence>
<dbReference type="RefSeq" id="WP_076363190.1">
    <property type="nucleotide sequence ID" value="NZ_FTOM01000001.1"/>
</dbReference>